<sequence length="173" mass="19583">MIYNAFDAALQPLLPGKTVEGPISPEGNRPVYKVLFTFGIFNPAVVYDHLGKIFSALILASFDLCFFLYVKGVELYPRIGKNLGIKVFTNCRFGMMACAILALTYCIKQLLTISLLYSGIVCLYITCDCDRQKQEFRRTNGKCLSWGKAPSKQVEREMSPLYETLMRCKYGRT</sequence>
<feature type="transmembrane region" description="Helical" evidence="10">
    <location>
        <begin position="83"/>
        <end position="103"/>
    </location>
</feature>
<evidence type="ECO:0000256" key="6">
    <source>
        <dbReference type="ARBA" id="ARBA00023011"/>
    </source>
</evidence>
<dbReference type="GO" id="GO:0016132">
    <property type="term" value="P:brassinosteroid biosynthetic process"/>
    <property type="evidence" value="ECO:0000318"/>
    <property type="project" value="GO_Central"/>
</dbReference>
<keyword evidence="8" id="KW-1207">Sterol metabolism</keyword>
<keyword evidence="7" id="KW-0443">Lipid metabolism</keyword>
<keyword evidence="10" id="KW-0472">Membrane</keyword>
<dbReference type="PANTHER" id="PTHR21257">
    <property type="entry name" value="DELTA(14)-STEROL REDUCTASE"/>
    <property type="match status" value="1"/>
</dbReference>
<dbReference type="GO" id="GO:0016126">
    <property type="term" value="P:sterol biosynthetic process"/>
    <property type="evidence" value="ECO:0000318"/>
    <property type="project" value="GO_Central"/>
</dbReference>
<keyword evidence="4" id="KW-0752">Steroid biosynthesis</keyword>
<proteinExistence type="predicted"/>
<evidence type="ECO:0000256" key="10">
    <source>
        <dbReference type="SAM" id="Phobius"/>
    </source>
</evidence>
<keyword evidence="10" id="KW-1133">Transmembrane helix</keyword>
<dbReference type="STRING" id="3694.A0A2K1Z046"/>
<keyword evidence="1" id="KW-0444">Lipid biosynthesis</keyword>
<keyword evidence="12" id="KW-1185">Reference proteome</keyword>
<reference evidence="11 12" key="1">
    <citation type="journal article" date="2006" name="Science">
        <title>The genome of black cottonwood, Populus trichocarpa (Torr. &amp; Gray).</title>
        <authorList>
            <person name="Tuskan G.A."/>
            <person name="Difazio S."/>
            <person name="Jansson S."/>
            <person name="Bohlmann J."/>
            <person name="Grigoriev I."/>
            <person name="Hellsten U."/>
            <person name="Putnam N."/>
            <person name="Ralph S."/>
            <person name="Rombauts S."/>
            <person name="Salamov A."/>
            <person name="Schein J."/>
            <person name="Sterck L."/>
            <person name="Aerts A."/>
            <person name="Bhalerao R.R."/>
            <person name="Bhalerao R.P."/>
            <person name="Blaudez D."/>
            <person name="Boerjan W."/>
            <person name="Brun A."/>
            <person name="Brunner A."/>
            <person name="Busov V."/>
            <person name="Campbell M."/>
            <person name="Carlson J."/>
            <person name="Chalot M."/>
            <person name="Chapman J."/>
            <person name="Chen G.L."/>
            <person name="Cooper D."/>
            <person name="Coutinho P.M."/>
            <person name="Couturier J."/>
            <person name="Covert S."/>
            <person name="Cronk Q."/>
            <person name="Cunningham R."/>
            <person name="Davis J."/>
            <person name="Degroeve S."/>
            <person name="Dejardin A."/>
            <person name="Depamphilis C."/>
            <person name="Detter J."/>
            <person name="Dirks B."/>
            <person name="Dubchak I."/>
            <person name="Duplessis S."/>
            <person name="Ehlting J."/>
            <person name="Ellis B."/>
            <person name="Gendler K."/>
            <person name="Goodstein D."/>
            <person name="Gribskov M."/>
            <person name="Grimwood J."/>
            <person name="Groover A."/>
            <person name="Gunter L."/>
            <person name="Hamberger B."/>
            <person name="Heinze B."/>
            <person name="Helariutta Y."/>
            <person name="Henrissat B."/>
            <person name="Holligan D."/>
            <person name="Holt R."/>
            <person name="Huang W."/>
            <person name="Islam-Faridi N."/>
            <person name="Jones S."/>
            <person name="Jones-Rhoades M."/>
            <person name="Jorgensen R."/>
            <person name="Joshi C."/>
            <person name="Kangasjarvi J."/>
            <person name="Karlsson J."/>
            <person name="Kelleher C."/>
            <person name="Kirkpatrick R."/>
            <person name="Kirst M."/>
            <person name="Kohler A."/>
            <person name="Kalluri U."/>
            <person name="Larimer F."/>
            <person name="Leebens-Mack J."/>
            <person name="Leple J.C."/>
            <person name="Locascio P."/>
            <person name="Lou Y."/>
            <person name="Lucas S."/>
            <person name="Martin F."/>
            <person name="Montanini B."/>
            <person name="Napoli C."/>
            <person name="Nelson D.R."/>
            <person name="Nelson C."/>
            <person name="Nieminen K."/>
            <person name="Nilsson O."/>
            <person name="Pereda V."/>
            <person name="Peter G."/>
            <person name="Philippe R."/>
            <person name="Pilate G."/>
            <person name="Poliakov A."/>
            <person name="Razumovskaya J."/>
            <person name="Richardson P."/>
            <person name="Rinaldi C."/>
            <person name="Ritland K."/>
            <person name="Rouze P."/>
            <person name="Ryaboy D."/>
            <person name="Schmutz J."/>
            <person name="Schrader J."/>
            <person name="Segerman B."/>
            <person name="Shin H."/>
            <person name="Siddiqui A."/>
            <person name="Sterky F."/>
            <person name="Terry A."/>
            <person name="Tsai C.J."/>
            <person name="Uberbacher E."/>
            <person name="Unneberg P."/>
            <person name="Vahala J."/>
            <person name="Wall K."/>
            <person name="Wessler S."/>
            <person name="Yang G."/>
            <person name="Yin T."/>
            <person name="Douglas C."/>
            <person name="Marra M."/>
            <person name="Sandberg G."/>
            <person name="Van de Peer Y."/>
            <person name="Rokhsar D."/>
        </authorList>
    </citation>
    <scope>NUCLEOTIDE SEQUENCE [LARGE SCALE GENOMIC DNA]</scope>
    <source>
        <strain evidence="12">cv. Nisqually</strain>
    </source>
</reference>
<name>A0A2K1Z046_POPTR</name>
<keyword evidence="9" id="KW-0753">Steroid metabolism</keyword>
<evidence type="ECO:0000256" key="4">
    <source>
        <dbReference type="ARBA" id="ARBA00022955"/>
    </source>
</evidence>
<keyword evidence="10" id="KW-0812">Transmembrane</keyword>
<gene>
    <name evidence="11" type="ORF">POPTR_010G253300</name>
</gene>
<dbReference type="GO" id="GO:0005789">
    <property type="term" value="C:endoplasmic reticulum membrane"/>
    <property type="evidence" value="ECO:0000318"/>
    <property type="project" value="GO_Central"/>
</dbReference>
<evidence type="ECO:0000256" key="7">
    <source>
        <dbReference type="ARBA" id="ARBA00023098"/>
    </source>
</evidence>
<accession>A0A2K1Z046</accession>
<evidence type="ECO:0000313" key="12">
    <source>
        <dbReference type="Proteomes" id="UP000006729"/>
    </source>
</evidence>
<evidence type="ECO:0000256" key="1">
    <source>
        <dbReference type="ARBA" id="ARBA00022516"/>
    </source>
</evidence>
<organism evidence="11 12">
    <name type="scientific">Populus trichocarpa</name>
    <name type="common">Western balsam poplar</name>
    <name type="synonym">Populus balsamifera subsp. trichocarpa</name>
    <dbReference type="NCBI Taxonomy" id="3694"/>
    <lineage>
        <taxon>Eukaryota</taxon>
        <taxon>Viridiplantae</taxon>
        <taxon>Streptophyta</taxon>
        <taxon>Embryophyta</taxon>
        <taxon>Tracheophyta</taxon>
        <taxon>Spermatophyta</taxon>
        <taxon>Magnoliopsida</taxon>
        <taxon>eudicotyledons</taxon>
        <taxon>Gunneridae</taxon>
        <taxon>Pentapetalae</taxon>
        <taxon>rosids</taxon>
        <taxon>fabids</taxon>
        <taxon>Malpighiales</taxon>
        <taxon>Salicaceae</taxon>
        <taxon>Saliceae</taxon>
        <taxon>Populus</taxon>
    </lineage>
</organism>
<feature type="transmembrane region" description="Helical" evidence="10">
    <location>
        <begin position="109"/>
        <end position="127"/>
    </location>
</feature>
<dbReference type="EMBL" id="CM009299">
    <property type="protein sequence ID" value="PNT18659.1"/>
    <property type="molecule type" value="Genomic_DNA"/>
</dbReference>
<keyword evidence="3" id="KW-0152">Cholesterol biosynthesis</keyword>
<keyword evidence="6" id="KW-0756">Sterol biosynthesis</keyword>
<dbReference type="AlphaFoldDB" id="A0A2K1Z046"/>
<protein>
    <submittedName>
        <fullName evidence="11">Uncharacterized protein</fullName>
    </submittedName>
</protein>
<dbReference type="GO" id="GO:0006695">
    <property type="term" value="P:cholesterol biosynthetic process"/>
    <property type="evidence" value="ECO:0007669"/>
    <property type="project" value="UniProtKB-KW"/>
</dbReference>
<keyword evidence="2" id="KW-0153">Cholesterol metabolism</keyword>
<evidence type="ECO:0000256" key="9">
    <source>
        <dbReference type="ARBA" id="ARBA00023221"/>
    </source>
</evidence>
<dbReference type="Proteomes" id="UP000006729">
    <property type="component" value="Chromosome 10"/>
</dbReference>
<evidence type="ECO:0000256" key="3">
    <source>
        <dbReference type="ARBA" id="ARBA00022778"/>
    </source>
</evidence>
<keyword evidence="5" id="KW-0560">Oxidoreductase</keyword>
<dbReference type="GO" id="GO:0047598">
    <property type="term" value="F:7-dehydrocholesterol reductase activity"/>
    <property type="evidence" value="ECO:0000318"/>
    <property type="project" value="GO_Central"/>
</dbReference>
<dbReference type="PANTHER" id="PTHR21257:SF38">
    <property type="entry name" value="7-DEHYDROCHOLESTEROL REDUCTASE"/>
    <property type="match status" value="1"/>
</dbReference>
<evidence type="ECO:0000256" key="2">
    <source>
        <dbReference type="ARBA" id="ARBA00022548"/>
    </source>
</evidence>
<evidence type="ECO:0000256" key="8">
    <source>
        <dbReference type="ARBA" id="ARBA00023166"/>
    </source>
</evidence>
<evidence type="ECO:0000256" key="5">
    <source>
        <dbReference type="ARBA" id="ARBA00023002"/>
    </source>
</evidence>
<feature type="transmembrane region" description="Helical" evidence="10">
    <location>
        <begin position="53"/>
        <end position="71"/>
    </location>
</feature>
<evidence type="ECO:0000313" key="11">
    <source>
        <dbReference type="EMBL" id="PNT18659.1"/>
    </source>
</evidence>
<dbReference type="InParanoid" id="A0A2K1Z046"/>